<accession>A0A251XCP0</accession>
<dbReference type="EMBL" id="MDHH01000010">
    <property type="protein sequence ID" value="OUD99786.1"/>
    <property type="molecule type" value="Genomic_DNA"/>
</dbReference>
<dbReference type="InterPro" id="IPR050922">
    <property type="entry name" value="LytR/CpsA/Psr_CW_biosynth"/>
</dbReference>
<protein>
    <submittedName>
        <fullName evidence="5">Biofilm regulatory protein A</fullName>
    </submittedName>
</protein>
<keyword evidence="6" id="KW-1185">Reference proteome</keyword>
<dbReference type="Proteomes" id="UP000195062">
    <property type="component" value="Unassembled WGS sequence"/>
</dbReference>
<evidence type="ECO:0000256" key="2">
    <source>
        <dbReference type="SAM" id="MobiDB-lite"/>
    </source>
</evidence>
<comment type="similarity">
    <text evidence="1">Belongs to the LytR/CpsA/Psr (LCP) family.</text>
</comment>
<feature type="compositionally biased region" description="Basic and acidic residues" evidence="2">
    <location>
        <begin position="400"/>
        <end position="415"/>
    </location>
</feature>
<feature type="region of interest" description="Disordered" evidence="2">
    <location>
        <begin position="1"/>
        <end position="24"/>
    </location>
</feature>
<proteinExistence type="inferred from homology"/>
<sequence length="502" mass="53462">MQHAPQRTRADRASVRGIARHGRLRTPSAGRTVMRGIGMVAAVSFAAAASLLTIVFVDLSRTVADNTVDISGGQTLPPSLGGIDGGANILIVGSDSRAGQGDGYGAAKDVGTATLNDVTMLLHISEDSSRATVISFPRDMLVPIPECEGPDGTKYAASSRAQLNESLSRGGFECTVRMIEGLTGLDIPYGGVVQFNGVVEMSNAVGGVEVCVANGIYDPKTDLSLDPGIHPLQGKEAVQFLRTRYGVGDGSDISRIGNQQVFLSALVRTIKSSDTLTNPAKLYGIARAVVDNMQLSTSLADLDTLVSVALTFKDIPLDDVVFLQYPGTVLANGRVQPDEAAAAQLVSLLASDADFSLARRRPPTSPAACRRRAPPRRRPRPPRRPTGRPRRRRPPRRPRCSTEHHRPDRGAEHLLQRPGLTGHAGSRGDRQRQAGPGAGRTPGRRASRNARTTGWGRPRASRRGPSRSRARPGAGGRAPCPARRRSRSAGRSSRRARPPRGG</sequence>
<evidence type="ECO:0000256" key="1">
    <source>
        <dbReference type="ARBA" id="ARBA00006068"/>
    </source>
</evidence>
<evidence type="ECO:0000259" key="4">
    <source>
        <dbReference type="Pfam" id="PF03816"/>
    </source>
</evidence>
<dbReference type="PANTHER" id="PTHR33392:SF6">
    <property type="entry name" value="POLYISOPRENYL-TEICHOIC ACID--PEPTIDOGLYCAN TEICHOIC ACID TRANSFERASE TAGU"/>
    <property type="match status" value="1"/>
</dbReference>
<reference evidence="5 6" key="1">
    <citation type="submission" date="2016-08" db="EMBL/GenBank/DDBJ databases">
        <title>Genome sequence of Clavibacter michiganensis subsp. michiganensis strain CASJ007.</title>
        <authorList>
            <person name="Thapa S.P."/>
            <person name="Coaker G."/>
        </authorList>
    </citation>
    <scope>NUCLEOTIDE SEQUENCE [LARGE SCALE GENOMIC DNA]</scope>
    <source>
        <strain evidence="5">CASJ007</strain>
    </source>
</reference>
<keyword evidence="3" id="KW-0472">Membrane</keyword>
<evidence type="ECO:0000256" key="3">
    <source>
        <dbReference type="SAM" id="Phobius"/>
    </source>
</evidence>
<evidence type="ECO:0000313" key="6">
    <source>
        <dbReference type="Proteomes" id="UP000195062"/>
    </source>
</evidence>
<feature type="domain" description="Cell envelope-related transcriptional attenuator" evidence="4">
    <location>
        <begin position="116"/>
        <end position="271"/>
    </location>
</feature>
<keyword evidence="3" id="KW-0812">Transmembrane</keyword>
<dbReference type="AlphaFoldDB" id="A0A251XCP0"/>
<dbReference type="Gene3D" id="3.40.630.190">
    <property type="entry name" value="LCP protein"/>
    <property type="match status" value="1"/>
</dbReference>
<dbReference type="PANTHER" id="PTHR33392">
    <property type="entry name" value="POLYISOPRENYL-TEICHOIC ACID--PEPTIDOGLYCAN TEICHOIC ACID TRANSFERASE TAGU"/>
    <property type="match status" value="1"/>
</dbReference>
<dbReference type="NCBIfam" id="TIGR00350">
    <property type="entry name" value="lytR_cpsA_psr"/>
    <property type="match status" value="1"/>
</dbReference>
<feature type="transmembrane region" description="Helical" evidence="3">
    <location>
        <begin position="33"/>
        <end position="57"/>
    </location>
</feature>
<evidence type="ECO:0000313" key="5">
    <source>
        <dbReference type="EMBL" id="OUD99786.1"/>
    </source>
</evidence>
<dbReference type="Pfam" id="PF03816">
    <property type="entry name" value="LytR_cpsA_psr"/>
    <property type="match status" value="1"/>
</dbReference>
<feature type="compositionally biased region" description="Basic residues" evidence="2">
    <location>
        <begin position="482"/>
        <end position="502"/>
    </location>
</feature>
<dbReference type="InterPro" id="IPR004474">
    <property type="entry name" value="LytR_CpsA_psr"/>
</dbReference>
<organism evidence="5 6">
    <name type="scientific">Clavibacter michiganensis subsp. michiganensis</name>
    <dbReference type="NCBI Taxonomy" id="33013"/>
    <lineage>
        <taxon>Bacteria</taxon>
        <taxon>Bacillati</taxon>
        <taxon>Actinomycetota</taxon>
        <taxon>Actinomycetes</taxon>
        <taxon>Micrococcales</taxon>
        <taxon>Microbacteriaceae</taxon>
        <taxon>Clavibacter</taxon>
    </lineage>
</organism>
<gene>
    <name evidence="5" type="primary">brpA_3</name>
    <name evidence="5" type="ORF">CMMCAS07_20140</name>
</gene>
<keyword evidence="3" id="KW-1133">Transmembrane helix</keyword>
<feature type="compositionally biased region" description="Basic residues" evidence="2">
    <location>
        <begin position="459"/>
        <end position="470"/>
    </location>
</feature>
<name>A0A251XCP0_CLAMM</name>
<comment type="caution">
    <text evidence="5">The sequence shown here is derived from an EMBL/GenBank/DDBJ whole genome shotgun (WGS) entry which is preliminary data.</text>
</comment>
<feature type="compositionally biased region" description="Basic residues" evidence="2">
    <location>
        <begin position="369"/>
        <end position="399"/>
    </location>
</feature>
<feature type="region of interest" description="Disordered" evidence="2">
    <location>
        <begin position="357"/>
        <end position="502"/>
    </location>
</feature>